<evidence type="ECO:0000256" key="7">
    <source>
        <dbReference type="ARBA" id="ARBA00023277"/>
    </source>
</evidence>
<dbReference type="InterPro" id="IPR015955">
    <property type="entry name" value="Lactate_DH/Glyco_Ohase_4_C"/>
</dbReference>
<dbReference type="Pfam" id="PF02056">
    <property type="entry name" value="Glyco_hydro_4"/>
    <property type="match status" value="1"/>
</dbReference>
<evidence type="ECO:0000256" key="3">
    <source>
        <dbReference type="ARBA" id="ARBA00022723"/>
    </source>
</evidence>
<dbReference type="Proteomes" id="UP000199236">
    <property type="component" value="Unassembled WGS sequence"/>
</dbReference>
<accession>A0A1I5JV16</accession>
<dbReference type="RefSeq" id="WP_090074796.1">
    <property type="nucleotide sequence ID" value="NZ_FOVR01000012.1"/>
</dbReference>
<keyword evidence="8 12" id="KW-0326">Glycosidase</keyword>
<feature type="binding site" evidence="10">
    <location>
        <position position="172"/>
    </location>
    <ligand>
        <name>Mn(2+)</name>
        <dbReference type="ChEBI" id="CHEBI:29035"/>
    </ligand>
</feature>
<dbReference type="GO" id="GO:0005975">
    <property type="term" value="P:carbohydrate metabolic process"/>
    <property type="evidence" value="ECO:0007669"/>
    <property type="project" value="InterPro"/>
</dbReference>
<evidence type="ECO:0000256" key="11">
    <source>
        <dbReference type="PIRSR" id="PIRSR601088-4"/>
    </source>
</evidence>
<protein>
    <submittedName>
        <fullName evidence="14">Alpha-galactosidase</fullName>
    </submittedName>
</protein>
<evidence type="ECO:0000256" key="10">
    <source>
        <dbReference type="PIRSR" id="PIRSR601088-3"/>
    </source>
</evidence>
<keyword evidence="15" id="KW-1185">Reference proteome</keyword>
<keyword evidence="5 12" id="KW-0520">NAD</keyword>
<dbReference type="OrthoDB" id="9767022at2"/>
<feature type="binding site" evidence="9">
    <location>
        <position position="150"/>
    </location>
    <ligand>
        <name>substrate</name>
    </ligand>
</feature>
<dbReference type="GO" id="GO:0004553">
    <property type="term" value="F:hydrolase activity, hydrolyzing O-glycosyl compounds"/>
    <property type="evidence" value="ECO:0007669"/>
    <property type="project" value="InterPro"/>
</dbReference>
<dbReference type="AlphaFoldDB" id="A0A1I5JV16"/>
<dbReference type="InterPro" id="IPR019802">
    <property type="entry name" value="GlycHydrolase_4_CS"/>
</dbReference>
<name>A0A1I5JV16_9HYPH</name>
<evidence type="ECO:0000256" key="8">
    <source>
        <dbReference type="ARBA" id="ARBA00023295"/>
    </source>
</evidence>
<dbReference type="PROSITE" id="PS01324">
    <property type="entry name" value="GLYCOSYL_HYDROL_F4"/>
    <property type="match status" value="1"/>
</dbReference>
<dbReference type="InterPro" id="IPR022616">
    <property type="entry name" value="Glyco_hydro_4_C"/>
</dbReference>
<keyword evidence="10" id="KW-0533">Nickel</keyword>
<organism evidence="14 15">
    <name type="scientific">Cohaesibacter marisflavi</name>
    <dbReference type="NCBI Taxonomy" id="655353"/>
    <lineage>
        <taxon>Bacteria</taxon>
        <taxon>Pseudomonadati</taxon>
        <taxon>Pseudomonadota</taxon>
        <taxon>Alphaproteobacteria</taxon>
        <taxon>Hyphomicrobiales</taxon>
        <taxon>Cohaesibacteraceae</taxon>
    </lineage>
</organism>
<dbReference type="InterPro" id="IPR053715">
    <property type="entry name" value="GH4_Enzyme_sf"/>
</dbReference>
<evidence type="ECO:0000256" key="9">
    <source>
        <dbReference type="PIRSR" id="PIRSR601088-2"/>
    </source>
</evidence>
<sequence length="449" mass="49619">MKNVKIAYIGGGSQQWALHLMADLALSKTLSGSLVLYDINNEAAEKNKEVSKHIFSRPEATGKFEVEVEADLDRALAGADFVVISIEPGPTENRFIDLKIPEKYGIYQSVGDTTGPGGIARAIRSIPVMADFANHIMDVCPDAWVINYTNPMAWCTAALVAAQPNIKAVGCCHEVFHTQEMLCKWVSEHYDVPLPARHDIKLDIAGVNHFTFATGAQWNGKDIFEEFKSAMKPLDVDTLKANAANRTKEELWFDSDFEIAKDLFKRFGVLGAAGDRHLAEFIPWYIKSGEELNSWGVVLTPYEWRVKRQASQDEARQEFLESDLKPSGEEGVLMIEALSGAADKPCRTQVNMPNTGQNNFAPLGSIVESYGLVSENKIETVSCGILPAAVQSLVSRNLTVQGLVLEGVMENDKEKIFSGFMIDPLVANSPRDCEALFEELWTALENLKD</sequence>
<keyword evidence="6 10" id="KW-0464">Manganese</keyword>
<evidence type="ECO:0000256" key="2">
    <source>
        <dbReference type="ARBA" id="ARBA00010141"/>
    </source>
</evidence>
<dbReference type="InterPro" id="IPR036291">
    <property type="entry name" value="NAD(P)-bd_dom_sf"/>
</dbReference>
<keyword evidence="3 10" id="KW-0479">Metal-binding</keyword>
<evidence type="ECO:0000259" key="13">
    <source>
        <dbReference type="Pfam" id="PF11975"/>
    </source>
</evidence>
<dbReference type="Gene3D" id="3.90.1820.10">
    <property type="entry name" value="AglA-like glucosidase"/>
    <property type="match status" value="1"/>
</dbReference>
<dbReference type="InterPro" id="IPR001088">
    <property type="entry name" value="Glyco_hydro_4"/>
</dbReference>
<evidence type="ECO:0000256" key="12">
    <source>
        <dbReference type="RuleBase" id="RU361152"/>
    </source>
</evidence>
<dbReference type="GO" id="GO:0046872">
    <property type="term" value="F:metal ion binding"/>
    <property type="evidence" value="ECO:0007669"/>
    <property type="project" value="UniProtKB-KW"/>
</dbReference>
<dbReference type="SUPFAM" id="SSF51735">
    <property type="entry name" value="NAD(P)-binding Rossmann-fold domains"/>
    <property type="match status" value="1"/>
</dbReference>
<dbReference type="EMBL" id="FOVR01000012">
    <property type="protein sequence ID" value="SFO76617.1"/>
    <property type="molecule type" value="Genomic_DNA"/>
</dbReference>
<evidence type="ECO:0000256" key="1">
    <source>
        <dbReference type="ARBA" id="ARBA00001936"/>
    </source>
</evidence>
<gene>
    <name evidence="14" type="ORF">SAMN04488056_112114</name>
</gene>
<keyword evidence="10" id="KW-0408">Iron</keyword>
<keyword evidence="7" id="KW-0119">Carbohydrate metabolism</keyword>
<evidence type="ECO:0000256" key="4">
    <source>
        <dbReference type="ARBA" id="ARBA00022801"/>
    </source>
</evidence>
<evidence type="ECO:0000256" key="5">
    <source>
        <dbReference type="ARBA" id="ARBA00023027"/>
    </source>
</evidence>
<keyword evidence="4 12" id="KW-0378">Hydrolase</keyword>
<dbReference type="PRINTS" id="PR00732">
    <property type="entry name" value="GLHYDRLASE4"/>
</dbReference>
<dbReference type="SUPFAM" id="SSF56327">
    <property type="entry name" value="LDH C-terminal domain-like"/>
    <property type="match status" value="1"/>
</dbReference>
<keyword evidence="10" id="KW-0170">Cobalt</keyword>
<dbReference type="GO" id="GO:0016616">
    <property type="term" value="F:oxidoreductase activity, acting on the CH-OH group of donors, NAD or NADP as acceptor"/>
    <property type="evidence" value="ECO:0007669"/>
    <property type="project" value="InterPro"/>
</dbReference>
<feature type="domain" description="Glycosyl hydrolase family 4 C-terminal" evidence="13">
    <location>
        <begin position="204"/>
        <end position="426"/>
    </location>
</feature>
<feature type="binding site" evidence="9">
    <location>
        <position position="94"/>
    </location>
    <ligand>
        <name>substrate</name>
    </ligand>
</feature>
<dbReference type="Pfam" id="PF11975">
    <property type="entry name" value="Glyco_hydro_4C"/>
    <property type="match status" value="1"/>
</dbReference>
<comment type="cofactor">
    <cofactor evidence="1">
        <name>Mn(2+)</name>
        <dbReference type="ChEBI" id="CHEBI:29035"/>
    </cofactor>
</comment>
<dbReference type="PANTHER" id="PTHR32092:SF2">
    <property type="entry name" value="ALPHA-GALACTURONIDASE"/>
    <property type="match status" value="1"/>
</dbReference>
<feature type="site" description="Increases basicity of active site Tyr" evidence="11">
    <location>
        <position position="112"/>
    </location>
</feature>
<evidence type="ECO:0000313" key="15">
    <source>
        <dbReference type="Proteomes" id="UP000199236"/>
    </source>
</evidence>
<dbReference type="STRING" id="655353.SAMN04488056_112114"/>
<dbReference type="PANTHER" id="PTHR32092">
    <property type="entry name" value="6-PHOSPHO-BETA-GLUCOSIDASE-RELATED"/>
    <property type="match status" value="1"/>
</dbReference>
<feature type="binding site" evidence="10">
    <location>
        <position position="209"/>
    </location>
    <ligand>
        <name>Mn(2+)</name>
        <dbReference type="ChEBI" id="CHEBI:29035"/>
    </ligand>
</feature>
<comment type="similarity">
    <text evidence="2 12">Belongs to the glycosyl hydrolase 4 family.</text>
</comment>
<evidence type="ECO:0000313" key="14">
    <source>
        <dbReference type="EMBL" id="SFO76617.1"/>
    </source>
</evidence>
<proteinExistence type="inferred from homology"/>
<reference evidence="14 15" key="1">
    <citation type="submission" date="2016-10" db="EMBL/GenBank/DDBJ databases">
        <authorList>
            <person name="de Groot N.N."/>
        </authorList>
    </citation>
    <scope>NUCLEOTIDE SEQUENCE [LARGE SCALE GENOMIC DNA]</scope>
    <source>
        <strain evidence="14 15">CGMCC 1.9157</strain>
    </source>
</reference>
<evidence type="ECO:0000256" key="6">
    <source>
        <dbReference type="ARBA" id="ARBA00023211"/>
    </source>
</evidence>
<comment type="cofactor">
    <cofactor evidence="12">
        <name>NAD(+)</name>
        <dbReference type="ChEBI" id="CHEBI:57540"/>
    </cofactor>
    <text evidence="12">Binds 1 NAD(+) per subunit.</text>
</comment>